<evidence type="ECO:0000256" key="3">
    <source>
        <dbReference type="ARBA" id="ARBA00022692"/>
    </source>
</evidence>
<evidence type="ECO:0000256" key="7">
    <source>
        <dbReference type="SAM" id="Phobius"/>
    </source>
</evidence>
<dbReference type="PANTHER" id="PTHR30213:SF0">
    <property type="entry name" value="UPF0761 MEMBRANE PROTEIN YIHY"/>
    <property type="match status" value="1"/>
</dbReference>
<reference evidence="8 9" key="1">
    <citation type="submission" date="2020-01" db="EMBL/GenBank/DDBJ databases">
        <title>Microvirga sp. nov., an arsenate reduction bacterium isolated from Tibet hotspring sediments.</title>
        <authorList>
            <person name="Yuan C.-G."/>
        </authorList>
    </citation>
    <scope>NUCLEOTIDE SEQUENCE [LARGE SCALE GENOMIC DNA]</scope>
    <source>
        <strain evidence="8 9">SYSU G3D203</strain>
    </source>
</reference>
<protein>
    <submittedName>
        <fullName evidence="8">YihY family inner membrane protein</fullName>
    </submittedName>
</protein>
<keyword evidence="2" id="KW-1003">Cell membrane</keyword>
<dbReference type="Proteomes" id="UP000818323">
    <property type="component" value="Unassembled WGS sequence"/>
</dbReference>
<feature type="region of interest" description="Disordered" evidence="6">
    <location>
        <begin position="40"/>
        <end position="93"/>
    </location>
</feature>
<feature type="transmembrane region" description="Helical" evidence="7">
    <location>
        <begin position="265"/>
        <end position="288"/>
    </location>
</feature>
<evidence type="ECO:0000313" key="8">
    <source>
        <dbReference type="EMBL" id="NBJ25256.1"/>
    </source>
</evidence>
<dbReference type="Pfam" id="PF03631">
    <property type="entry name" value="Virul_fac_BrkB"/>
    <property type="match status" value="1"/>
</dbReference>
<dbReference type="RefSeq" id="WP_161722659.1">
    <property type="nucleotide sequence ID" value="NZ_JAAAXI010000005.1"/>
</dbReference>
<keyword evidence="9" id="KW-1185">Reference proteome</keyword>
<dbReference type="NCBIfam" id="TIGR00765">
    <property type="entry name" value="yihY_not_rbn"/>
    <property type="match status" value="1"/>
</dbReference>
<feature type="transmembrane region" description="Helical" evidence="7">
    <location>
        <begin position="336"/>
        <end position="357"/>
    </location>
</feature>
<feature type="transmembrane region" description="Helical" evidence="7">
    <location>
        <begin position="176"/>
        <end position="197"/>
    </location>
</feature>
<evidence type="ECO:0000256" key="6">
    <source>
        <dbReference type="SAM" id="MobiDB-lite"/>
    </source>
</evidence>
<feature type="transmembrane region" description="Helical" evidence="7">
    <location>
        <begin position="227"/>
        <end position="253"/>
    </location>
</feature>
<feature type="transmembrane region" description="Helical" evidence="7">
    <location>
        <begin position="122"/>
        <end position="144"/>
    </location>
</feature>
<evidence type="ECO:0000313" key="9">
    <source>
        <dbReference type="Proteomes" id="UP000818323"/>
    </source>
</evidence>
<evidence type="ECO:0000256" key="4">
    <source>
        <dbReference type="ARBA" id="ARBA00022989"/>
    </source>
</evidence>
<feature type="transmembrane region" description="Helical" evidence="7">
    <location>
        <begin position="300"/>
        <end position="324"/>
    </location>
</feature>
<sequence>MANNPAVQQPGAQRSPSAVTTMWAVVLGWALVRLVAGGERHPGPAAVGRRQAGSPQAARRSRSADTGFEDKQHAPPGAAAEKGRGRSADTPTEIPTLGWKDILWRTYEEFGKDRIMSVAAGVTYYALLAVFPAIAALVSIYGLFADPATIQDHLNTVSGVLPGGALDIIREQVTRIASQGGGALGFGFIFGLVLSLWSANAGMKAVFDALNIVYDEEEKRSFIKLNLMSLSFTLGAILFILIAIAGIIVLPIALDFIGLGQRLEWLLAIARWPVLLVIVTFGLSLVYRFGPSRDKAQWRWVTPGGIIAAVLWLAVSMLFSWYVANFGSYNETYGSLGAVIGFMTWIWLSSIVVLLGAEINAEMEHQTAKDTTDGTHQPMGTRGATMADTVGAAKS</sequence>
<proteinExistence type="predicted"/>
<name>A0ABW9YZZ7_9HYPH</name>
<organism evidence="8 9">
    <name type="scientific">Microvirga arsenatis</name>
    <dbReference type="NCBI Taxonomy" id="2692265"/>
    <lineage>
        <taxon>Bacteria</taxon>
        <taxon>Pseudomonadati</taxon>
        <taxon>Pseudomonadota</taxon>
        <taxon>Alphaproteobacteria</taxon>
        <taxon>Hyphomicrobiales</taxon>
        <taxon>Methylobacteriaceae</taxon>
        <taxon>Microvirga</taxon>
    </lineage>
</organism>
<evidence type="ECO:0000256" key="5">
    <source>
        <dbReference type="ARBA" id="ARBA00023136"/>
    </source>
</evidence>
<dbReference type="InterPro" id="IPR017039">
    <property type="entry name" value="Virul_fac_BrkB"/>
</dbReference>
<dbReference type="EMBL" id="JAAAXJ010000006">
    <property type="protein sequence ID" value="NBJ25256.1"/>
    <property type="molecule type" value="Genomic_DNA"/>
</dbReference>
<keyword evidence="5 7" id="KW-0472">Membrane</keyword>
<feature type="transmembrane region" description="Helical" evidence="7">
    <location>
        <begin position="20"/>
        <end position="36"/>
    </location>
</feature>
<comment type="subcellular location">
    <subcellularLocation>
        <location evidence="1">Cell membrane</location>
        <topology evidence="1">Multi-pass membrane protein</topology>
    </subcellularLocation>
</comment>
<comment type="caution">
    <text evidence="8">The sequence shown here is derived from an EMBL/GenBank/DDBJ whole genome shotgun (WGS) entry which is preliminary data.</text>
</comment>
<evidence type="ECO:0000256" key="1">
    <source>
        <dbReference type="ARBA" id="ARBA00004651"/>
    </source>
</evidence>
<keyword evidence="4 7" id="KW-1133">Transmembrane helix</keyword>
<accession>A0ABW9YZZ7</accession>
<keyword evidence="3 7" id="KW-0812">Transmembrane</keyword>
<evidence type="ECO:0000256" key="2">
    <source>
        <dbReference type="ARBA" id="ARBA00022475"/>
    </source>
</evidence>
<dbReference type="PANTHER" id="PTHR30213">
    <property type="entry name" value="INNER MEMBRANE PROTEIN YHJD"/>
    <property type="match status" value="1"/>
</dbReference>
<gene>
    <name evidence="8" type="ORF">GR303_12930</name>
</gene>